<dbReference type="RefSeq" id="WP_017796280.1">
    <property type="nucleotide sequence ID" value="NZ_BSKO01000001.1"/>
</dbReference>
<evidence type="ECO:0008006" key="4">
    <source>
        <dbReference type="Google" id="ProtNLM"/>
    </source>
</evidence>
<organism evidence="2 3">
    <name type="scientific">Oceanobacillus kimchii</name>
    <dbReference type="NCBI Taxonomy" id="746691"/>
    <lineage>
        <taxon>Bacteria</taxon>
        <taxon>Bacillati</taxon>
        <taxon>Bacillota</taxon>
        <taxon>Bacilli</taxon>
        <taxon>Bacillales</taxon>
        <taxon>Bacillaceae</taxon>
        <taxon>Oceanobacillus</taxon>
    </lineage>
</organism>
<evidence type="ECO:0000313" key="2">
    <source>
        <dbReference type="EMBL" id="GLO65592.1"/>
    </source>
</evidence>
<keyword evidence="3" id="KW-1185">Reference proteome</keyword>
<protein>
    <recommendedName>
        <fullName evidence="4">SigE-dependent sporulation protein</fullName>
    </recommendedName>
</protein>
<reference evidence="2 3" key="1">
    <citation type="submission" date="2023-02" db="EMBL/GenBank/DDBJ databases">
        <title>Oceanobacillus kimchii IFOP_LL358 isolated form Alexandrium catenella lab strain.</title>
        <authorList>
            <person name="Gajardo G."/>
            <person name="Ueki S."/>
            <person name="Maruyama F."/>
        </authorList>
    </citation>
    <scope>NUCLEOTIDE SEQUENCE [LARGE SCALE GENOMIC DNA]</scope>
    <source>
        <strain evidence="2 3">IFOP_LL358</strain>
    </source>
</reference>
<name>A0ABQ5TM29_9BACI</name>
<dbReference type="Proteomes" id="UP001275436">
    <property type="component" value="Unassembled WGS sequence"/>
</dbReference>
<dbReference type="Pfam" id="PF14147">
    <property type="entry name" value="Spore_YhaL"/>
    <property type="match status" value="1"/>
</dbReference>
<proteinExistence type="predicted"/>
<comment type="caution">
    <text evidence="2">The sequence shown here is derived from an EMBL/GenBank/DDBJ whole genome shotgun (WGS) entry which is preliminary data.</text>
</comment>
<gene>
    <name evidence="2" type="ORF">MACH08_13760</name>
</gene>
<keyword evidence="1" id="KW-1133">Transmembrane helix</keyword>
<keyword evidence="1" id="KW-0472">Membrane</keyword>
<feature type="transmembrane region" description="Helical" evidence="1">
    <location>
        <begin position="6"/>
        <end position="23"/>
    </location>
</feature>
<dbReference type="InterPro" id="IPR025428">
    <property type="entry name" value="Spore_YhaL"/>
</dbReference>
<accession>A0ABQ5TM29</accession>
<sequence length="67" mass="8163">MESIPIWVIAVILLIFFSGYMALRAMLAERKLDQQFIEREGKIYMERIREERLKRQRDHNSEIHDNN</sequence>
<evidence type="ECO:0000313" key="3">
    <source>
        <dbReference type="Proteomes" id="UP001275436"/>
    </source>
</evidence>
<evidence type="ECO:0000256" key="1">
    <source>
        <dbReference type="SAM" id="Phobius"/>
    </source>
</evidence>
<keyword evidence="1" id="KW-0812">Transmembrane</keyword>
<dbReference type="EMBL" id="BSKO01000001">
    <property type="protein sequence ID" value="GLO65592.1"/>
    <property type="molecule type" value="Genomic_DNA"/>
</dbReference>